<feature type="domain" description="RNA polymerase sigma-70 ECF-like HTH" evidence="6">
    <location>
        <begin position="6"/>
        <end position="196"/>
    </location>
</feature>
<comment type="similarity">
    <text evidence="1">Belongs to the sigma-70 factor family. ECF subfamily.</text>
</comment>
<accession>A0A225DVY3</accession>
<dbReference type="InterPro" id="IPR013324">
    <property type="entry name" value="RNA_pol_sigma_r3/r4-like"/>
</dbReference>
<keyword evidence="3" id="KW-0731">Sigma factor</keyword>
<dbReference type="InterPro" id="IPR053812">
    <property type="entry name" value="HTH_Sigma70_ECF-like"/>
</dbReference>
<dbReference type="Gene3D" id="1.10.10.10">
    <property type="entry name" value="Winged helix-like DNA-binding domain superfamily/Winged helix DNA-binding domain"/>
    <property type="match status" value="1"/>
</dbReference>
<dbReference type="EMBL" id="NIDE01000002">
    <property type="protein sequence ID" value="OWK45551.1"/>
    <property type="molecule type" value="Genomic_DNA"/>
</dbReference>
<protein>
    <recommendedName>
        <fullName evidence="6">RNA polymerase sigma-70 ECF-like HTH domain-containing protein</fullName>
    </recommendedName>
</protein>
<dbReference type="PANTHER" id="PTHR43133">
    <property type="entry name" value="RNA POLYMERASE ECF-TYPE SIGMA FACTO"/>
    <property type="match status" value="1"/>
</dbReference>
<reference evidence="8" key="1">
    <citation type="submission" date="2017-06" db="EMBL/GenBank/DDBJ databases">
        <title>Genome analysis of Fimbriiglobus ruber SP5, the first member of the order Planctomycetales with confirmed chitinolytic capability.</title>
        <authorList>
            <person name="Ravin N.V."/>
            <person name="Rakitin A.L."/>
            <person name="Ivanova A.A."/>
            <person name="Beletsky A.V."/>
            <person name="Kulichevskaya I.S."/>
            <person name="Mardanov A.V."/>
            <person name="Dedysh S.N."/>
        </authorList>
    </citation>
    <scope>NUCLEOTIDE SEQUENCE [LARGE SCALE GENOMIC DNA]</scope>
    <source>
        <strain evidence="8">SP5</strain>
    </source>
</reference>
<evidence type="ECO:0000259" key="6">
    <source>
        <dbReference type="Pfam" id="PF07638"/>
    </source>
</evidence>
<comment type="caution">
    <text evidence="7">The sequence shown here is derived from an EMBL/GenBank/DDBJ whole genome shotgun (WGS) entry which is preliminary data.</text>
</comment>
<organism evidence="7 8">
    <name type="scientific">Fimbriiglobus ruber</name>
    <dbReference type="NCBI Taxonomy" id="1908690"/>
    <lineage>
        <taxon>Bacteria</taxon>
        <taxon>Pseudomonadati</taxon>
        <taxon>Planctomycetota</taxon>
        <taxon>Planctomycetia</taxon>
        <taxon>Gemmatales</taxon>
        <taxon>Gemmataceae</taxon>
        <taxon>Fimbriiglobus</taxon>
    </lineage>
</organism>
<evidence type="ECO:0000256" key="5">
    <source>
        <dbReference type="ARBA" id="ARBA00023163"/>
    </source>
</evidence>
<dbReference type="PANTHER" id="PTHR43133:SF8">
    <property type="entry name" value="RNA POLYMERASE SIGMA FACTOR HI_1459-RELATED"/>
    <property type="match status" value="1"/>
</dbReference>
<sequence length="209" mass="23887">MPDKGSVTDLLLLLRDTDPKVRNRAASELIQRYTTELLALIDGRMQQRLQQRIAPEDILQDVLLSFCKRLEAGGFDLNNRDQFLNLVVTIAVRKVCSTARREQRQRRDIRRELSLDSPGVDGGLAIDPIDPYTSPPDVITKIPEEIERLLAMLPMECREVASLRLEGYTTEEIARKINRTPRTVERRMKLIRKLWQGELPPADGGLSDE</sequence>
<dbReference type="SUPFAM" id="SSF88946">
    <property type="entry name" value="Sigma2 domain of RNA polymerase sigma factors"/>
    <property type="match status" value="1"/>
</dbReference>
<keyword evidence="8" id="KW-1185">Reference proteome</keyword>
<evidence type="ECO:0000256" key="4">
    <source>
        <dbReference type="ARBA" id="ARBA00023125"/>
    </source>
</evidence>
<evidence type="ECO:0000256" key="1">
    <source>
        <dbReference type="ARBA" id="ARBA00010641"/>
    </source>
</evidence>
<dbReference type="GO" id="GO:0006352">
    <property type="term" value="P:DNA-templated transcription initiation"/>
    <property type="evidence" value="ECO:0007669"/>
    <property type="project" value="InterPro"/>
</dbReference>
<dbReference type="InterPro" id="IPR036388">
    <property type="entry name" value="WH-like_DNA-bd_sf"/>
</dbReference>
<dbReference type="Proteomes" id="UP000214646">
    <property type="component" value="Unassembled WGS sequence"/>
</dbReference>
<dbReference type="NCBIfam" id="TIGR02937">
    <property type="entry name" value="sigma70-ECF"/>
    <property type="match status" value="1"/>
</dbReference>
<dbReference type="InterPro" id="IPR039425">
    <property type="entry name" value="RNA_pol_sigma-70-like"/>
</dbReference>
<evidence type="ECO:0000313" key="8">
    <source>
        <dbReference type="Proteomes" id="UP000214646"/>
    </source>
</evidence>
<keyword evidence="2" id="KW-0805">Transcription regulation</keyword>
<dbReference type="Gene3D" id="1.10.1740.10">
    <property type="match status" value="1"/>
</dbReference>
<name>A0A225DVY3_9BACT</name>
<evidence type="ECO:0000256" key="2">
    <source>
        <dbReference type="ARBA" id="ARBA00023015"/>
    </source>
</evidence>
<gene>
    <name evidence="7" type="ORF">FRUB_01882</name>
</gene>
<keyword evidence="4" id="KW-0238">DNA-binding</keyword>
<dbReference type="InterPro" id="IPR014284">
    <property type="entry name" value="RNA_pol_sigma-70_dom"/>
</dbReference>
<dbReference type="GO" id="GO:0003677">
    <property type="term" value="F:DNA binding"/>
    <property type="evidence" value="ECO:0007669"/>
    <property type="project" value="UniProtKB-KW"/>
</dbReference>
<dbReference type="GO" id="GO:0016987">
    <property type="term" value="F:sigma factor activity"/>
    <property type="evidence" value="ECO:0007669"/>
    <property type="project" value="UniProtKB-KW"/>
</dbReference>
<evidence type="ECO:0000313" key="7">
    <source>
        <dbReference type="EMBL" id="OWK45551.1"/>
    </source>
</evidence>
<dbReference type="InterPro" id="IPR013325">
    <property type="entry name" value="RNA_pol_sigma_r2"/>
</dbReference>
<proteinExistence type="inferred from homology"/>
<dbReference type="Pfam" id="PF07638">
    <property type="entry name" value="Sigma70_ECF"/>
    <property type="match status" value="1"/>
</dbReference>
<evidence type="ECO:0000256" key="3">
    <source>
        <dbReference type="ARBA" id="ARBA00023082"/>
    </source>
</evidence>
<dbReference type="AlphaFoldDB" id="A0A225DVY3"/>
<keyword evidence="5" id="KW-0804">Transcription</keyword>
<dbReference type="SUPFAM" id="SSF88659">
    <property type="entry name" value="Sigma3 and sigma4 domains of RNA polymerase sigma factors"/>
    <property type="match status" value="1"/>
</dbReference>